<gene>
    <name evidence="1" type="ORF">HH214_21205</name>
</gene>
<reference evidence="1 2" key="1">
    <citation type="submission" date="2020-04" db="EMBL/GenBank/DDBJ databases">
        <title>Genome sequencing of novel species.</title>
        <authorList>
            <person name="Heo J."/>
            <person name="Kim S.-J."/>
            <person name="Kim J.-S."/>
            <person name="Hong S.-B."/>
            <person name="Kwon S.-W."/>
        </authorList>
    </citation>
    <scope>NUCLEOTIDE SEQUENCE [LARGE SCALE GENOMIC DNA]</scope>
    <source>
        <strain evidence="1 2">F39-2</strain>
    </source>
</reference>
<dbReference type="Proteomes" id="UP000503278">
    <property type="component" value="Chromosome"/>
</dbReference>
<proteinExistence type="predicted"/>
<keyword evidence="2" id="KW-1185">Reference proteome</keyword>
<dbReference type="KEGG" id="mrob:HH214_21205"/>
<dbReference type="EMBL" id="CP051682">
    <property type="protein sequence ID" value="QJD98215.1"/>
    <property type="molecule type" value="Genomic_DNA"/>
</dbReference>
<dbReference type="SUPFAM" id="SSF50475">
    <property type="entry name" value="FMN-binding split barrel"/>
    <property type="match status" value="1"/>
</dbReference>
<accession>A0A7L5E597</accession>
<dbReference type="InterPro" id="IPR024747">
    <property type="entry name" value="Pyridox_Oxase-rel"/>
</dbReference>
<name>A0A7L5E597_9SPHI</name>
<dbReference type="AlphaFoldDB" id="A0A7L5E597"/>
<evidence type="ECO:0008006" key="3">
    <source>
        <dbReference type="Google" id="ProtNLM"/>
    </source>
</evidence>
<dbReference type="Pfam" id="PF12900">
    <property type="entry name" value="Pyridox_ox_2"/>
    <property type="match status" value="1"/>
</dbReference>
<organism evidence="1 2">
    <name type="scientific">Mucilaginibacter robiniae</name>
    <dbReference type="NCBI Taxonomy" id="2728022"/>
    <lineage>
        <taxon>Bacteria</taxon>
        <taxon>Pseudomonadati</taxon>
        <taxon>Bacteroidota</taxon>
        <taxon>Sphingobacteriia</taxon>
        <taxon>Sphingobacteriales</taxon>
        <taxon>Sphingobacteriaceae</taxon>
        <taxon>Mucilaginibacter</taxon>
    </lineage>
</organism>
<dbReference type="Gene3D" id="2.30.110.10">
    <property type="entry name" value="Electron Transport, Fmn-binding Protein, Chain A"/>
    <property type="match status" value="1"/>
</dbReference>
<evidence type="ECO:0000313" key="2">
    <source>
        <dbReference type="Proteomes" id="UP000503278"/>
    </source>
</evidence>
<evidence type="ECO:0000313" key="1">
    <source>
        <dbReference type="EMBL" id="QJD98215.1"/>
    </source>
</evidence>
<dbReference type="RefSeq" id="WP_169610957.1">
    <property type="nucleotide sequence ID" value="NZ_CP051682.1"/>
</dbReference>
<sequence>MLRTLNDTEIQEVLKSNFLARIGCTDGTKVYVVPIHYHYEENAVLCYSLEGLKIDLMRKHTSVCLEVDEIRDANHWRCVVINGRYEEITNENELGDLRPRYTEYLIRQRVSLPSESPNADQLESTDLHSNTAQVFFRIKYESISGRADD</sequence>
<dbReference type="InterPro" id="IPR012349">
    <property type="entry name" value="Split_barrel_FMN-bd"/>
</dbReference>
<protein>
    <recommendedName>
        <fullName evidence="3">Pyridoxamine 5'-phosphate oxidase family protein</fullName>
    </recommendedName>
</protein>